<dbReference type="Pfam" id="PF16123">
    <property type="entry name" value="HAGH_C"/>
    <property type="match status" value="2"/>
</dbReference>
<proteinExistence type="inferred from homology"/>
<dbReference type="Proteomes" id="UP000245956">
    <property type="component" value="Unassembled WGS sequence"/>
</dbReference>
<dbReference type="EMBL" id="JAWRVI010000060">
    <property type="protein sequence ID" value="KAK4083132.1"/>
    <property type="molecule type" value="Genomic_DNA"/>
</dbReference>
<evidence type="ECO:0000256" key="6">
    <source>
        <dbReference type="ARBA" id="ARBA00022723"/>
    </source>
</evidence>
<dbReference type="InterPro" id="IPR001279">
    <property type="entry name" value="Metallo-B-lactamas"/>
</dbReference>
<dbReference type="CDD" id="cd07723">
    <property type="entry name" value="hydroxyacylglutathione_hydrolase_MBL-fold"/>
    <property type="match status" value="1"/>
</dbReference>
<comment type="cofactor">
    <cofactor evidence="2">
        <name>Zn(2+)</name>
        <dbReference type="ChEBI" id="CHEBI:29105"/>
    </cofactor>
</comment>
<dbReference type="Pfam" id="PF04031">
    <property type="entry name" value="Las1"/>
    <property type="match status" value="1"/>
</dbReference>
<evidence type="ECO:0000313" key="13">
    <source>
        <dbReference type="EMBL" id="PWI69752.1"/>
    </source>
</evidence>
<feature type="compositionally biased region" description="Low complexity" evidence="10">
    <location>
        <begin position="28"/>
        <end position="54"/>
    </location>
</feature>
<dbReference type="GO" id="GO:0090730">
    <property type="term" value="C:Las1 complex"/>
    <property type="evidence" value="ECO:0007669"/>
    <property type="project" value="InterPro"/>
</dbReference>
<sequence length="711" mass="77761">MVRYVFNPWRDREELLLVRRQFYGEEAQSRAAAPAAPATSSVEESATTEAGTTSDQPSPTAAALRRDEQQKAVARVSMWMARQHCPHMVESTALLTAAMLSDEEVAGAEGASGWSTYAVRATYAAAFSRFVTGLLDGHQDKQRKQSMYAIAKKIGLPATFVELRHQSTHEQLPSLAKLRSMARKALAWIWDYFWKNLAAEDAAAGNGARRADPCRDAVMGYLRGVGGNDGDEEARTARAVRELGRWDAERVLAAIADLQRTLPGNQVYLRCLKLSKEVKRAQEDKAAAEENTATPEPDTAGDVEENAAEMALGWSLYEGPWKPKPIGVVKASRAGLTRHNVTPWGKLLELSVSNATGTPPITHHMNRLIPRRPLLKQILGIPPAALITARAMHIQSIPMCKRQFLQLFKAKLPFKFLERSSDTGTVTGVGSSNNYAYLVVDDKSKDAVIIDPANPPECVSRVAPVLKDAIQAGKINLTAIVNTHHHWDHAGGNKKLLAELGTPKLDIIGGKDCEGVTKTPKHGETFKLGGISVKPVHTPCHTQDSICFFMEDETGKAVFTGDTLFISAPPGTGCGKFFEGSAAEMHEALNKRLGALPDDTVVYHGGAAHTQPGHEYTKSNVKFALSVDQGEAVKKLHDFAESNKETTGKFTIGDEKVRVTTPHPAHLISHHDIRKHNLFMRVEDPHIQKATGATDPVDVMGKLREMKNNFK</sequence>
<dbReference type="AlphaFoldDB" id="A0A2U3E5H7"/>
<comment type="pathway">
    <text evidence="3">Secondary metabolite metabolism; methylglyoxal degradation; (R)-lactate from methylglyoxal: step 2/2.</text>
</comment>
<dbReference type="Proteomes" id="UP001287286">
    <property type="component" value="Unassembled WGS sequence"/>
</dbReference>
<name>A0A2U3E5H7_PURLI</name>
<comment type="similarity">
    <text evidence="4">Belongs to the metallo-beta-lactamase superfamily. Glyoxalase II family.</text>
</comment>
<dbReference type="UniPathway" id="UPA00619">
    <property type="reaction ID" value="UER00676"/>
</dbReference>
<accession>A0A2U3E5H7</accession>
<dbReference type="SMART" id="SM00849">
    <property type="entry name" value="Lactamase_B"/>
    <property type="match status" value="1"/>
</dbReference>
<dbReference type="SUPFAM" id="SSF56281">
    <property type="entry name" value="Metallo-hydrolase/oxidoreductase"/>
    <property type="match status" value="1"/>
</dbReference>
<dbReference type="PANTHER" id="PTHR11935">
    <property type="entry name" value="BETA LACTAMASE DOMAIN"/>
    <property type="match status" value="1"/>
</dbReference>
<evidence type="ECO:0000313" key="14">
    <source>
        <dbReference type="Proteomes" id="UP000245956"/>
    </source>
</evidence>
<comment type="caution">
    <text evidence="13">The sequence shown here is derived from an EMBL/GenBank/DDBJ whole genome shotgun (WGS) entry which is preliminary data.</text>
</comment>
<organism evidence="13 14">
    <name type="scientific">Purpureocillium lilacinum</name>
    <name type="common">Paecilomyces lilacinus</name>
    <dbReference type="NCBI Taxonomy" id="33203"/>
    <lineage>
        <taxon>Eukaryota</taxon>
        <taxon>Fungi</taxon>
        <taxon>Dikarya</taxon>
        <taxon>Ascomycota</taxon>
        <taxon>Pezizomycotina</taxon>
        <taxon>Sordariomycetes</taxon>
        <taxon>Hypocreomycetidae</taxon>
        <taxon>Hypocreales</taxon>
        <taxon>Ophiocordycipitaceae</taxon>
        <taxon>Purpureocillium</taxon>
    </lineage>
</organism>
<feature type="domain" description="Metallo-beta-lactamase" evidence="11">
    <location>
        <begin position="433"/>
        <end position="606"/>
    </location>
</feature>
<evidence type="ECO:0000256" key="3">
    <source>
        <dbReference type="ARBA" id="ARBA00004963"/>
    </source>
</evidence>
<comment type="catalytic activity">
    <reaction evidence="1">
        <text>an S-(2-hydroxyacyl)glutathione + H2O = a 2-hydroxy carboxylate + glutathione + H(+)</text>
        <dbReference type="Rhea" id="RHEA:21864"/>
        <dbReference type="ChEBI" id="CHEBI:15377"/>
        <dbReference type="ChEBI" id="CHEBI:15378"/>
        <dbReference type="ChEBI" id="CHEBI:57925"/>
        <dbReference type="ChEBI" id="CHEBI:58896"/>
        <dbReference type="ChEBI" id="CHEBI:71261"/>
        <dbReference type="EC" id="3.1.2.6"/>
    </reaction>
</comment>
<evidence type="ECO:0000256" key="4">
    <source>
        <dbReference type="ARBA" id="ARBA00006759"/>
    </source>
</evidence>
<evidence type="ECO:0000259" key="11">
    <source>
        <dbReference type="SMART" id="SM00849"/>
    </source>
</evidence>
<reference evidence="13 14" key="2">
    <citation type="journal article" date="2016" name="Front. Microbiol.">
        <title>Genome and transcriptome sequences reveal the specific parasitism of the nematophagous Purpureocillium lilacinum 36-1.</title>
        <authorList>
            <person name="Xie J."/>
            <person name="Li S."/>
            <person name="Mo C."/>
            <person name="Xiao X."/>
            <person name="Peng D."/>
            <person name="Wang G."/>
            <person name="Xiao Y."/>
        </authorList>
    </citation>
    <scope>NUCLEOTIDE SEQUENCE [LARGE SCALE GENOMIC DNA]</scope>
    <source>
        <strain evidence="13 14">36-1</strain>
    </source>
</reference>
<evidence type="ECO:0000256" key="5">
    <source>
        <dbReference type="ARBA" id="ARBA00011917"/>
    </source>
</evidence>
<keyword evidence="15" id="KW-1185">Reference proteome</keyword>
<keyword evidence="8" id="KW-0862">Zinc</keyword>
<dbReference type="GO" id="GO:0046872">
    <property type="term" value="F:metal ion binding"/>
    <property type="evidence" value="ECO:0007669"/>
    <property type="project" value="UniProtKB-KW"/>
</dbReference>
<evidence type="ECO:0000256" key="7">
    <source>
        <dbReference type="ARBA" id="ARBA00022801"/>
    </source>
</evidence>
<reference evidence="12" key="3">
    <citation type="submission" date="2023-11" db="EMBL/GenBank/DDBJ databases">
        <authorList>
            <person name="Beijen E."/>
            <person name="Ohm R.A."/>
        </authorList>
    </citation>
    <scope>NUCLEOTIDE SEQUENCE</scope>
    <source>
        <strain evidence="12">CBS 150709</strain>
    </source>
</reference>
<evidence type="ECO:0000313" key="15">
    <source>
        <dbReference type="Proteomes" id="UP001287286"/>
    </source>
</evidence>
<evidence type="ECO:0000256" key="10">
    <source>
        <dbReference type="SAM" id="MobiDB-lite"/>
    </source>
</evidence>
<dbReference type="InterPro" id="IPR035680">
    <property type="entry name" value="Clx_II_MBL"/>
</dbReference>
<reference evidence="13" key="1">
    <citation type="submission" date="2015-05" db="EMBL/GenBank/DDBJ databases">
        <authorList>
            <person name="Wang D.B."/>
            <person name="Wang M."/>
        </authorList>
    </citation>
    <scope>NUCLEOTIDE SEQUENCE</scope>
    <source>
        <strain evidence="13">36-1</strain>
    </source>
</reference>
<protein>
    <recommendedName>
        <fullName evidence="5">hydroxyacylglutathione hydrolase</fullName>
        <ecNumber evidence="5">3.1.2.6</ecNumber>
    </recommendedName>
    <alternativeName>
        <fullName evidence="9">Glyoxalase II</fullName>
    </alternativeName>
</protein>
<evidence type="ECO:0000313" key="12">
    <source>
        <dbReference type="EMBL" id="KAK4083132.1"/>
    </source>
</evidence>
<dbReference type="Gene3D" id="3.60.15.10">
    <property type="entry name" value="Ribonuclease Z/Hydroxyacylglutathione hydrolase-like"/>
    <property type="match status" value="1"/>
</dbReference>
<keyword evidence="7" id="KW-0378">Hydrolase</keyword>
<evidence type="ECO:0000256" key="2">
    <source>
        <dbReference type="ARBA" id="ARBA00001947"/>
    </source>
</evidence>
<dbReference type="PANTHER" id="PTHR11935:SF94">
    <property type="entry name" value="TENZING NORGAY, ISOFORM C"/>
    <property type="match status" value="1"/>
</dbReference>
<dbReference type="GO" id="GO:0004416">
    <property type="term" value="F:hydroxyacylglutathione hydrolase activity"/>
    <property type="evidence" value="ECO:0007669"/>
    <property type="project" value="UniProtKB-EC"/>
</dbReference>
<dbReference type="InterPro" id="IPR036866">
    <property type="entry name" value="RibonucZ/Hydroxyglut_hydro"/>
</dbReference>
<feature type="region of interest" description="Disordered" evidence="10">
    <location>
        <begin position="28"/>
        <end position="62"/>
    </location>
</feature>
<reference evidence="12 15" key="4">
    <citation type="journal article" date="2024" name="Microbiol. Resour. Announc.">
        <title>Genome annotations for the ascomycete fungi Trichoderma harzianum, Trichoderma aggressivum, and Purpureocillium lilacinum.</title>
        <authorList>
            <person name="Beijen E.P.W."/>
            <person name="Ohm R.A."/>
        </authorList>
    </citation>
    <scope>NUCLEOTIDE SEQUENCE [LARGE SCALE GENOMIC DNA]</scope>
    <source>
        <strain evidence="12 15">CBS 150709</strain>
    </source>
</reference>
<evidence type="ECO:0000256" key="8">
    <source>
        <dbReference type="ARBA" id="ARBA00022833"/>
    </source>
</evidence>
<keyword evidence="6" id="KW-0479">Metal-binding</keyword>
<dbReference type="Pfam" id="PF00753">
    <property type="entry name" value="Lactamase_B"/>
    <property type="match status" value="2"/>
</dbReference>
<evidence type="ECO:0000256" key="1">
    <source>
        <dbReference type="ARBA" id="ARBA00001623"/>
    </source>
</evidence>
<evidence type="ECO:0000256" key="9">
    <source>
        <dbReference type="ARBA" id="ARBA00031044"/>
    </source>
</evidence>
<dbReference type="EC" id="3.1.2.6" evidence="5"/>
<dbReference type="GO" id="GO:0004519">
    <property type="term" value="F:endonuclease activity"/>
    <property type="evidence" value="ECO:0007669"/>
    <property type="project" value="InterPro"/>
</dbReference>
<gene>
    <name evidence="13" type="ORF">PCL_00664</name>
    <name evidence="12" type="ORF">Purlil1_10944</name>
</gene>
<dbReference type="EMBL" id="LCWV01000011">
    <property type="protein sequence ID" value="PWI69752.1"/>
    <property type="molecule type" value="Genomic_DNA"/>
</dbReference>
<dbReference type="InterPro" id="IPR007174">
    <property type="entry name" value="Las1"/>
</dbReference>
<dbReference type="GO" id="GO:0006364">
    <property type="term" value="P:rRNA processing"/>
    <property type="evidence" value="ECO:0007669"/>
    <property type="project" value="InterPro"/>
</dbReference>
<dbReference type="InterPro" id="IPR032282">
    <property type="entry name" value="HAGH_C"/>
</dbReference>